<reference evidence="2 3" key="1">
    <citation type="submission" date="2009-02" db="EMBL/GenBank/DDBJ databases">
        <title>Draft genome sequence of Clostridium asparagiforme (DSM 15981).</title>
        <authorList>
            <person name="Sudarsanam P."/>
            <person name="Ley R."/>
            <person name="Guruge J."/>
            <person name="Turnbaugh P.J."/>
            <person name="Mahowald M."/>
            <person name="Liep D."/>
            <person name="Gordon J."/>
        </authorList>
    </citation>
    <scope>NUCLEOTIDE SEQUENCE [LARGE SCALE GENOMIC DNA]</scope>
    <source>
        <strain evidence="2 3">DSM 15981</strain>
    </source>
</reference>
<dbReference type="Gene3D" id="3.20.20.10">
    <property type="entry name" value="Alanine racemase"/>
    <property type="match status" value="1"/>
</dbReference>
<dbReference type="InterPro" id="IPR051466">
    <property type="entry name" value="D-amino_acid_metab_enzyme"/>
</dbReference>
<organism evidence="2 3">
    <name type="scientific">[Clostridium] asparagiforme DSM 15981</name>
    <dbReference type="NCBI Taxonomy" id="518636"/>
    <lineage>
        <taxon>Bacteria</taxon>
        <taxon>Bacillati</taxon>
        <taxon>Bacillota</taxon>
        <taxon>Clostridia</taxon>
        <taxon>Lachnospirales</taxon>
        <taxon>Lachnospiraceae</taxon>
        <taxon>Enterocloster</taxon>
    </lineage>
</organism>
<dbReference type="GO" id="GO:0008721">
    <property type="term" value="F:D-serine ammonia-lyase activity"/>
    <property type="evidence" value="ECO:0007669"/>
    <property type="project" value="TreeGrafter"/>
</dbReference>
<keyword evidence="3" id="KW-1185">Reference proteome</keyword>
<dbReference type="GO" id="GO:0036088">
    <property type="term" value="P:D-serine catabolic process"/>
    <property type="evidence" value="ECO:0007669"/>
    <property type="project" value="TreeGrafter"/>
</dbReference>
<name>C0D1E2_9FIRM</name>
<feature type="domain" description="Alanine racemase N-terminal" evidence="1">
    <location>
        <begin position="13"/>
        <end position="114"/>
    </location>
</feature>
<evidence type="ECO:0000259" key="1">
    <source>
        <dbReference type="Pfam" id="PF01168"/>
    </source>
</evidence>
<dbReference type="InterPro" id="IPR001608">
    <property type="entry name" value="Ala_racemase_N"/>
</dbReference>
<sequence length="115" mass="13023">MNYMELDTPALIIDREIMMDNLRFMQEYADRRHVALRPHTKTHKMPRLALIQEELGARGVTVAKVGEAEVMAEAGLRDIFIANEIVGESKLARIRELAKTVDISFGLDSIPQAEM</sequence>
<feature type="non-terminal residue" evidence="2">
    <location>
        <position position="115"/>
    </location>
</feature>
<dbReference type="SUPFAM" id="SSF51419">
    <property type="entry name" value="PLP-binding barrel"/>
    <property type="match status" value="1"/>
</dbReference>
<dbReference type="PANTHER" id="PTHR28004">
    <property type="entry name" value="ZGC:162816-RELATED"/>
    <property type="match status" value="1"/>
</dbReference>
<dbReference type="AlphaFoldDB" id="C0D1E2"/>
<dbReference type="RefSeq" id="WP_007712125.1">
    <property type="nucleotide sequence ID" value="NZ_GG657592.1"/>
</dbReference>
<evidence type="ECO:0000313" key="3">
    <source>
        <dbReference type="Proteomes" id="UP000004756"/>
    </source>
</evidence>
<protein>
    <recommendedName>
        <fullName evidence="1">Alanine racemase N-terminal domain-containing protein</fullName>
    </recommendedName>
</protein>
<dbReference type="Proteomes" id="UP000004756">
    <property type="component" value="Unassembled WGS sequence"/>
</dbReference>
<evidence type="ECO:0000313" key="2">
    <source>
        <dbReference type="EMBL" id="EEG54847.1"/>
    </source>
</evidence>
<dbReference type="EMBL" id="ACCJ01000218">
    <property type="protein sequence ID" value="EEG54847.1"/>
    <property type="molecule type" value="Genomic_DNA"/>
</dbReference>
<accession>C0D1E2</accession>
<comment type="caution">
    <text evidence="2">The sequence shown here is derived from an EMBL/GenBank/DDBJ whole genome shotgun (WGS) entry which is preliminary data.</text>
</comment>
<dbReference type="InterPro" id="IPR029066">
    <property type="entry name" value="PLP-binding_barrel"/>
</dbReference>
<dbReference type="PANTHER" id="PTHR28004:SF2">
    <property type="entry name" value="D-SERINE DEHYDRATASE"/>
    <property type="match status" value="1"/>
</dbReference>
<dbReference type="Pfam" id="PF01168">
    <property type="entry name" value="Ala_racemase_N"/>
    <property type="match status" value="1"/>
</dbReference>
<dbReference type="HOGENOM" id="CLU_2113965_0_0_9"/>
<proteinExistence type="predicted"/>
<gene>
    <name evidence="2" type="ORF">CLOSTASPAR_03080</name>
</gene>